<dbReference type="Proteomes" id="UP000193685">
    <property type="component" value="Unassembled WGS sequence"/>
</dbReference>
<sequence length="169" mass="18760">MTPQTSLQKPSHVKAIFCSILLALEPLHNTGFQASAQSLATTHGSVSWLTLIKPYSTTQPRGCPFTIISKSFKQGDDLDSIIPSTRDKQGNCMLISNQGKSGAPRYPGCDSSWFTTRFTIFFATREDDGVLCLPDPVRQPIPTKFWRPANDLLQCKMYWDDKGQLSCGL</sequence>
<gene>
    <name evidence="1" type="ORF">BCR37DRAFT_164350</name>
</gene>
<keyword evidence="2" id="KW-1185">Reference proteome</keyword>
<dbReference type="AlphaFoldDB" id="A0A1Y2EXJ9"/>
<protein>
    <submittedName>
        <fullName evidence="1">Uncharacterized protein</fullName>
    </submittedName>
</protein>
<comment type="caution">
    <text evidence="1">The sequence shown here is derived from an EMBL/GenBank/DDBJ whole genome shotgun (WGS) entry which is preliminary data.</text>
</comment>
<dbReference type="EMBL" id="MCFI01000023">
    <property type="protein sequence ID" value="ORY76342.1"/>
    <property type="molecule type" value="Genomic_DNA"/>
</dbReference>
<organism evidence="1 2">
    <name type="scientific">Protomyces lactucae-debilis</name>
    <dbReference type="NCBI Taxonomy" id="2754530"/>
    <lineage>
        <taxon>Eukaryota</taxon>
        <taxon>Fungi</taxon>
        <taxon>Dikarya</taxon>
        <taxon>Ascomycota</taxon>
        <taxon>Taphrinomycotina</taxon>
        <taxon>Taphrinomycetes</taxon>
        <taxon>Taphrinales</taxon>
        <taxon>Protomycetaceae</taxon>
        <taxon>Protomyces</taxon>
    </lineage>
</organism>
<accession>A0A1Y2EXJ9</accession>
<reference evidence="1 2" key="1">
    <citation type="submission" date="2016-07" db="EMBL/GenBank/DDBJ databases">
        <title>Pervasive Adenine N6-methylation of Active Genes in Fungi.</title>
        <authorList>
            <consortium name="DOE Joint Genome Institute"/>
            <person name="Mondo S.J."/>
            <person name="Dannebaum R.O."/>
            <person name="Kuo R.C."/>
            <person name="Labutti K."/>
            <person name="Haridas S."/>
            <person name="Kuo A."/>
            <person name="Salamov A."/>
            <person name="Ahrendt S.R."/>
            <person name="Lipzen A."/>
            <person name="Sullivan W."/>
            <person name="Andreopoulos W.B."/>
            <person name="Clum A."/>
            <person name="Lindquist E."/>
            <person name="Daum C."/>
            <person name="Ramamoorthy G.K."/>
            <person name="Gryganskyi A."/>
            <person name="Culley D."/>
            <person name="Magnuson J.K."/>
            <person name="James T.Y."/>
            <person name="O'Malley M.A."/>
            <person name="Stajich J.E."/>
            <person name="Spatafora J.W."/>
            <person name="Visel A."/>
            <person name="Grigoriev I.V."/>
        </authorList>
    </citation>
    <scope>NUCLEOTIDE SEQUENCE [LARGE SCALE GENOMIC DNA]</scope>
    <source>
        <strain evidence="1 2">12-1054</strain>
    </source>
</reference>
<proteinExistence type="predicted"/>
<dbReference type="RefSeq" id="XP_040722605.1">
    <property type="nucleotide sequence ID" value="XM_040866210.1"/>
</dbReference>
<dbReference type="GeneID" id="63782809"/>
<name>A0A1Y2EXJ9_PROLT</name>
<evidence type="ECO:0000313" key="1">
    <source>
        <dbReference type="EMBL" id="ORY76342.1"/>
    </source>
</evidence>
<evidence type="ECO:0000313" key="2">
    <source>
        <dbReference type="Proteomes" id="UP000193685"/>
    </source>
</evidence>